<protein>
    <submittedName>
        <fullName evidence="1">Uncharacterized protein</fullName>
    </submittedName>
</protein>
<proteinExistence type="predicted"/>
<dbReference type="AlphaFoldDB" id="A0A388KB43"/>
<evidence type="ECO:0000313" key="2">
    <source>
        <dbReference type="Proteomes" id="UP000265515"/>
    </source>
</evidence>
<dbReference type="Gramene" id="GBG67278">
    <property type="protein sequence ID" value="GBG67278"/>
    <property type="gene ID" value="CBR_g88567"/>
</dbReference>
<comment type="caution">
    <text evidence="1">The sequence shown here is derived from an EMBL/GenBank/DDBJ whole genome shotgun (WGS) entry which is preliminary data.</text>
</comment>
<organism evidence="1 2">
    <name type="scientific">Chara braunii</name>
    <name type="common">Braun's stonewort</name>
    <dbReference type="NCBI Taxonomy" id="69332"/>
    <lineage>
        <taxon>Eukaryota</taxon>
        <taxon>Viridiplantae</taxon>
        <taxon>Streptophyta</taxon>
        <taxon>Charophyceae</taxon>
        <taxon>Charales</taxon>
        <taxon>Characeae</taxon>
        <taxon>Chara</taxon>
    </lineage>
</organism>
<accession>A0A388KB43</accession>
<reference evidence="1 2" key="1">
    <citation type="journal article" date="2018" name="Cell">
        <title>The Chara Genome: Secondary Complexity and Implications for Plant Terrestrialization.</title>
        <authorList>
            <person name="Nishiyama T."/>
            <person name="Sakayama H."/>
            <person name="Vries J.D."/>
            <person name="Buschmann H."/>
            <person name="Saint-Marcoux D."/>
            <person name="Ullrich K.K."/>
            <person name="Haas F.B."/>
            <person name="Vanderstraeten L."/>
            <person name="Becker D."/>
            <person name="Lang D."/>
            <person name="Vosolsobe S."/>
            <person name="Rombauts S."/>
            <person name="Wilhelmsson P.K.I."/>
            <person name="Janitza P."/>
            <person name="Kern R."/>
            <person name="Heyl A."/>
            <person name="Rumpler F."/>
            <person name="Villalobos L.I.A.C."/>
            <person name="Clay J.M."/>
            <person name="Skokan R."/>
            <person name="Toyoda A."/>
            <person name="Suzuki Y."/>
            <person name="Kagoshima H."/>
            <person name="Schijlen E."/>
            <person name="Tajeshwar N."/>
            <person name="Catarino B."/>
            <person name="Hetherington A.J."/>
            <person name="Saltykova A."/>
            <person name="Bonnot C."/>
            <person name="Breuninger H."/>
            <person name="Symeonidi A."/>
            <person name="Radhakrishnan G.V."/>
            <person name="Van Nieuwerburgh F."/>
            <person name="Deforce D."/>
            <person name="Chang C."/>
            <person name="Karol K.G."/>
            <person name="Hedrich R."/>
            <person name="Ulvskov P."/>
            <person name="Glockner G."/>
            <person name="Delwiche C.F."/>
            <person name="Petrasek J."/>
            <person name="Van de Peer Y."/>
            <person name="Friml J."/>
            <person name="Beilby M."/>
            <person name="Dolan L."/>
            <person name="Kohara Y."/>
            <person name="Sugano S."/>
            <person name="Fujiyama A."/>
            <person name="Delaux P.-M."/>
            <person name="Quint M."/>
            <person name="TheiBen G."/>
            <person name="Hagemann M."/>
            <person name="Harholt J."/>
            <person name="Dunand C."/>
            <person name="Zachgo S."/>
            <person name="Langdale J."/>
            <person name="Maumus F."/>
            <person name="Straeten D.V.D."/>
            <person name="Gould S.B."/>
            <person name="Rensing S.A."/>
        </authorList>
    </citation>
    <scope>NUCLEOTIDE SEQUENCE [LARGE SCALE GENOMIC DNA]</scope>
    <source>
        <strain evidence="1 2">S276</strain>
    </source>
</reference>
<name>A0A388KB43_CHABU</name>
<keyword evidence="2" id="KW-1185">Reference proteome</keyword>
<evidence type="ECO:0000313" key="1">
    <source>
        <dbReference type="EMBL" id="GBG67278.1"/>
    </source>
</evidence>
<sequence length="156" mass="17796">METSLHGGLRGTPLDLQVEEEVSALSIVIIYKQQLEEMYAALCQAHGDLPYDVLLEGEETCDGWEEELYEQISFRQRDAIDKARAIAFFYDCVEMLQQVKEMFAGLLARRREWSAGYRDMDSIDSSNTINNIINNINFINLSNDSTVIDHDHINSG</sequence>
<dbReference type="EMBL" id="BFEA01000085">
    <property type="protein sequence ID" value="GBG67278.1"/>
    <property type="molecule type" value="Genomic_DNA"/>
</dbReference>
<gene>
    <name evidence="1" type="ORF">CBR_g88567</name>
</gene>
<dbReference type="Proteomes" id="UP000265515">
    <property type="component" value="Unassembled WGS sequence"/>
</dbReference>